<dbReference type="STRING" id="592026.GCWU0000282_000042"/>
<name>V2ZCK4_9FIRM</name>
<dbReference type="EMBL" id="ACIL03000002">
    <property type="protein sequence ID" value="ESL04655.1"/>
    <property type="molecule type" value="Genomic_DNA"/>
</dbReference>
<comment type="caution">
    <text evidence="1">The sequence shown here is derived from an EMBL/GenBank/DDBJ whole genome shotgun (WGS) entry which is preliminary data.</text>
</comment>
<evidence type="ECO:0000313" key="2">
    <source>
        <dbReference type="Proteomes" id="UP000018227"/>
    </source>
</evidence>
<dbReference type="AlphaFoldDB" id="V2ZCK4"/>
<evidence type="ECO:0008006" key="3">
    <source>
        <dbReference type="Google" id="ProtNLM"/>
    </source>
</evidence>
<sequence>MSISDRDKKILLVFLGILVFGLVYFFPIRGYMDDTEKLKAENISLNPKLTDLQEKAARETEIKNETADLRSKTTKAIAKFPSLLRTENEIMAIVKFEKELKIEVPSITVTAPVEVQTAVSADSVPEAAPSENSETASVEATGDTAVATAAGIASKYTLYDMSTNIDYKGGYKSMKKFLKKIAKSSDKKSINTVSLSFDEKTGNLDGNIVYDSYFLLGSDRPYEEIITKTIKHGKKNIFGTVDASANDGKKKKKRKK</sequence>
<dbReference type="HOGENOM" id="CLU_1033311_0_0_9"/>
<dbReference type="RefSeq" id="WP_023352947.1">
    <property type="nucleotide sequence ID" value="NZ_KI535366.1"/>
</dbReference>
<accession>V2ZCK4</accession>
<reference evidence="1 2" key="1">
    <citation type="submission" date="2013-06" db="EMBL/GenBank/DDBJ databases">
        <authorList>
            <person name="Weinstock G."/>
            <person name="Sodergren E."/>
            <person name="Clifton S."/>
            <person name="Fulton L."/>
            <person name="Fulton B."/>
            <person name="Courtney L."/>
            <person name="Fronick C."/>
            <person name="Harrison M."/>
            <person name="Strong C."/>
            <person name="Farmer C."/>
            <person name="Delahaunty K."/>
            <person name="Markovic C."/>
            <person name="Hall O."/>
            <person name="Minx P."/>
            <person name="Tomlinson C."/>
            <person name="Mitreva M."/>
            <person name="Nelson J."/>
            <person name="Hou S."/>
            <person name="Wollam A."/>
            <person name="Pepin K.H."/>
            <person name="Johnson M."/>
            <person name="Bhonagiri V."/>
            <person name="Nash W.E."/>
            <person name="Warren W."/>
            <person name="Chinwalla A."/>
            <person name="Mardis E.R."/>
            <person name="Wilson R.K."/>
        </authorList>
    </citation>
    <scope>NUCLEOTIDE SEQUENCE [LARGE SCALE GENOMIC DNA]</scope>
    <source>
        <strain evidence="1 2">ATCC 51271</strain>
    </source>
</reference>
<protein>
    <recommendedName>
        <fullName evidence="3">Pilus assembly protein, PilO</fullName>
    </recommendedName>
</protein>
<dbReference type="Proteomes" id="UP000018227">
    <property type="component" value="Unassembled WGS sequence"/>
</dbReference>
<organism evidence="1 2">
    <name type="scientific">Catonella morbi ATCC 51271</name>
    <dbReference type="NCBI Taxonomy" id="592026"/>
    <lineage>
        <taxon>Bacteria</taxon>
        <taxon>Bacillati</taxon>
        <taxon>Bacillota</taxon>
        <taxon>Clostridia</taxon>
        <taxon>Lachnospirales</taxon>
        <taxon>Lachnospiraceae</taxon>
        <taxon>Catonella</taxon>
    </lineage>
</organism>
<proteinExistence type="predicted"/>
<keyword evidence="2" id="KW-1185">Reference proteome</keyword>
<evidence type="ECO:0000313" key="1">
    <source>
        <dbReference type="EMBL" id="ESL04655.1"/>
    </source>
</evidence>
<gene>
    <name evidence="1" type="ORF">GCWU0000282_000042</name>
</gene>
<dbReference type="OrthoDB" id="2067069at2"/>